<dbReference type="Pfam" id="PF01051">
    <property type="entry name" value="Rep3_N"/>
    <property type="match status" value="1"/>
</dbReference>
<accession>A0A9D1VIZ6</accession>
<dbReference type="Pfam" id="PF21205">
    <property type="entry name" value="Rep3_C"/>
    <property type="match status" value="1"/>
</dbReference>
<dbReference type="SUPFAM" id="SSF46785">
    <property type="entry name" value="Winged helix' DNA-binding domain"/>
    <property type="match status" value="2"/>
</dbReference>
<sequence>MSPESKARFAEKQVIEHNDLVASVAKMDKIPLKMFELAVSYVDPHNPPKDNTIHVSKKDMFAFFDVNSSNRNTRFKREIEQMQKQAFFEVRVAEGKKGHFRYRSIVPIPYVEWNDYNDDVTVRFDQAIMPYLIDLKKTFTQYALTDIMELRSKYSIVLYRWLNMYYRQYEYYRDHGGRSQEQLAGLKNPVIALEDLRRLTDTVNEYERMSTFTRWVLTKPCEDISEHTHLKVTFEKNKSGRRVTSIRFKVTGKRVARLTKNSGEMDQQKQNDARKADSELYVDAMKNPYTKMLVGAVLAPDDLINQRTMLYLARHVYPLYDEIVQQSGDDTVGKHRLEDHIRYVSRRYVPEQDERKRNIGRYLEVAADGYLKRMKSGERY</sequence>
<dbReference type="GO" id="GO:0006270">
    <property type="term" value="P:DNA replication initiation"/>
    <property type="evidence" value="ECO:0007669"/>
    <property type="project" value="InterPro"/>
</dbReference>
<comment type="similarity">
    <text evidence="1">Belongs to the initiator RepB protein family.</text>
</comment>
<evidence type="ECO:0000259" key="2">
    <source>
        <dbReference type="Pfam" id="PF01051"/>
    </source>
</evidence>
<dbReference type="Proteomes" id="UP000824231">
    <property type="component" value="Unassembled WGS sequence"/>
</dbReference>
<feature type="domain" description="Lactococcus lactis RepB C-terminal" evidence="3">
    <location>
        <begin position="264"/>
        <end position="375"/>
    </location>
</feature>
<dbReference type="Pfam" id="PF06430">
    <property type="entry name" value="L_lactis_RepB_C"/>
    <property type="match status" value="1"/>
</dbReference>
<evidence type="ECO:0000259" key="3">
    <source>
        <dbReference type="Pfam" id="PF06430"/>
    </source>
</evidence>
<evidence type="ECO:0000313" key="5">
    <source>
        <dbReference type="Proteomes" id="UP000824231"/>
    </source>
</evidence>
<dbReference type="GO" id="GO:0003887">
    <property type="term" value="F:DNA-directed DNA polymerase activity"/>
    <property type="evidence" value="ECO:0007669"/>
    <property type="project" value="InterPro"/>
</dbReference>
<comment type="caution">
    <text evidence="4">The sequence shown here is derived from an EMBL/GenBank/DDBJ whole genome shotgun (WGS) entry which is preliminary data.</text>
</comment>
<gene>
    <name evidence="4" type="ORF">H9856_07735</name>
</gene>
<dbReference type="InterPro" id="IPR000525">
    <property type="entry name" value="Initiator_Rep_WH1"/>
</dbReference>
<dbReference type="InterPro" id="IPR036388">
    <property type="entry name" value="WH-like_DNA-bd_sf"/>
</dbReference>
<feature type="domain" description="Initiator Rep protein WH1" evidence="2">
    <location>
        <begin position="14"/>
        <end position="162"/>
    </location>
</feature>
<organism evidence="4 5">
    <name type="scientific">Candidatus Limosilactobacillus merdigallinarum</name>
    <dbReference type="NCBI Taxonomy" id="2838652"/>
    <lineage>
        <taxon>Bacteria</taxon>
        <taxon>Bacillati</taxon>
        <taxon>Bacillota</taxon>
        <taxon>Bacilli</taxon>
        <taxon>Lactobacillales</taxon>
        <taxon>Lactobacillaceae</taxon>
        <taxon>Limosilactobacillus</taxon>
    </lineage>
</organism>
<protein>
    <submittedName>
        <fullName evidence="4">RepB family plasmid replication initiator protein</fullName>
    </submittedName>
</protein>
<dbReference type="AlphaFoldDB" id="A0A9D1VIZ6"/>
<dbReference type="Gene3D" id="1.10.10.10">
    <property type="entry name" value="Winged helix-like DNA-binding domain superfamily/Winged helix DNA-binding domain"/>
    <property type="match status" value="2"/>
</dbReference>
<evidence type="ECO:0000256" key="1">
    <source>
        <dbReference type="ARBA" id="ARBA00038283"/>
    </source>
</evidence>
<reference evidence="4" key="2">
    <citation type="submission" date="2021-04" db="EMBL/GenBank/DDBJ databases">
        <authorList>
            <person name="Gilroy R."/>
        </authorList>
    </citation>
    <scope>NUCLEOTIDE SEQUENCE</scope>
    <source>
        <strain evidence="4">ChiSxjej3B15-572</strain>
    </source>
</reference>
<dbReference type="EMBL" id="DXFH01000032">
    <property type="protein sequence ID" value="HIX36240.1"/>
    <property type="molecule type" value="Genomic_DNA"/>
</dbReference>
<name>A0A9D1VIZ6_9LACO</name>
<proteinExistence type="inferred from homology"/>
<dbReference type="InterPro" id="IPR010931">
    <property type="entry name" value="L_lactis_RepB_C"/>
</dbReference>
<dbReference type="InterPro" id="IPR036390">
    <property type="entry name" value="WH_DNA-bd_sf"/>
</dbReference>
<reference evidence="4" key="1">
    <citation type="journal article" date="2021" name="PeerJ">
        <title>Extensive microbial diversity within the chicken gut microbiome revealed by metagenomics and culture.</title>
        <authorList>
            <person name="Gilroy R."/>
            <person name="Ravi A."/>
            <person name="Getino M."/>
            <person name="Pursley I."/>
            <person name="Horton D.L."/>
            <person name="Alikhan N.F."/>
            <person name="Baker D."/>
            <person name="Gharbi K."/>
            <person name="Hall N."/>
            <person name="Watson M."/>
            <person name="Adriaenssens E.M."/>
            <person name="Foster-Nyarko E."/>
            <person name="Jarju S."/>
            <person name="Secka A."/>
            <person name="Antonio M."/>
            <person name="Oren A."/>
            <person name="Chaudhuri R.R."/>
            <person name="La Ragione R."/>
            <person name="Hildebrand F."/>
            <person name="Pallen M.J."/>
        </authorList>
    </citation>
    <scope>NUCLEOTIDE SEQUENCE</scope>
    <source>
        <strain evidence="4">ChiSxjej3B15-572</strain>
    </source>
</reference>
<evidence type="ECO:0000313" key="4">
    <source>
        <dbReference type="EMBL" id="HIX36240.1"/>
    </source>
</evidence>